<dbReference type="PROSITE" id="PS50893">
    <property type="entry name" value="ABC_TRANSPORTER_2"/>
    <property type="match status" value="1"/>
</dbReference>
<keyword evidence="7 14" id="KW-0067">ATP-binding</keyword>
<name>A0A164NPZ8_9NOCA</name>
<dbReference type="EMBL" id="LWGR01000004">
    <property type="protein sequence ID" value="KZM74594.1"/>
    <property type="molecule type" value="Genomic_DNA"/>
</dbReference>
<keyword evidence="3" id="KW-1003">Cell membrane</keyword>
<organism evidence="14 15">
    <name type="scientific">Nocardia terpenica</name>
    <dbReference type="NCBI Taxonomy" id="455432"/>
    <lineage>
        <taxon>Bacteria</taxon>
        <taxon>Bacillati</taxon>
        <taxon>Actinomycetota</taxon>
        <taxon>Actinomycetes</taxon>
        <taxon>Mycobacteriales</taxon>
        <taxon>Nocardiaceae</taxon>
        <taxon>Nocardia</taxon>
    </lineage>
</organism>
<dbReference type="PANTHER" id="PTHR43394">
    <property type="entry name" value="ATP-DEPENDENT PERMEASE MDL1, MITOCHONDRIAL"/>
    <property type="match status" value="1"/>
</dbReference>
<feature type="transmembrane region" description="Helical" evidence="11">
    <location>
        <begin position="12"/>
        <end position="36"/>
    </location>
</feature>
<dbReference type="InterPro" id="IPR039421">
    <property type="entry name" value="Type_1_exporter"/>
</dbReference>
<evidence type="ECO:0000256" key="3">
    <source>
        <dbReference type="ARBA" id="ARBA00022475"/>
    </source>
</evidence>
<dbReference type="GO" id="GO:0005524">
    <property type="term" value="F:ATP binding"/>
    <property type="evidence" value="ECO:0007669"/>
    <property type="project" value="UniProtKB-KW"/>
</dbReference>
<feature type="transmembrane region" description="Helical" evidence="11">
    <location>
        <begin position="127"/>
        <end position="147"/>
    </location>
</feature>
<feature type="transmembrane region" description="Helical" evidence="11">
    <location>
        <begin position="48"/>
        <end position="72"/>
    </location>
</feature>
<dbReference type="Gene3D" id="3.40.50.300">
    <property type="entry name" value="P-loop containing nucleotide triphosphate hydrolases"/>
    <property type="match status" value="1"/>
</dbReference>
<dbReference type="FunFam" id="3.40.50.300:FF:000221">
    <property type="entry name" value="Multidrug ABC transporter ATP-binding protein"/>
    <property type="match status" value="1"/>
</dbReference>
<evidence type="ECO:0000256" key="9">
    <source>
        <dbReference type="ARBA" id="ARBA00023136"/>
    </source>
</evidence>
<evidence type="ECO:0000256" key="8">
    <source>
        <dbReference type="ARBA" id="ARBA00022989"/>
    </source>
</evidence>
<dbReference type="PROSITE" id="PS50929">
    <property type="entry name" value="ABC_TM1F"/>
    <property type="match status" value="1"/>
</dbReference>
<evidence type="ECO:0000256" key="6">
    <source>
        <dbReference type="ARBA" id="ARBA00022741"/>
    </source>
</evidence>
<comment type="subcellular location">
    <subcellularLocation>
        <location evidence="1">Cell inner membrane</location>
        <topology evidence="1">Multi-pass membrane protein</topology>
    </subcellularLocation>
</comment>
<sequence>MKISVIVLRHRLLITVGTLMGLAGAIATLLQPLLIGHLIEAVSVRNSLLWPIILISVLFAVDASMAAVHFYLIGKAGERIVLDMRTTLTGRLLHSRMRAFGKLEHGDVFTRTVADTSLARIALTSSVAQIITSGFLTFGCVAAMVWIDWRMLLVTAGCLGVASAASLALARAVHVAAIENREDISDYGSGIMRVLGALSTVKASRAEQRESERLENLAGAACASGIRVTRLSALLMPALNVGTQASLAIVIAWGMARTATGNLSIENLTAFIMYLFYLVSPLVMLFMALGDFQQGRAAVNRVTDLATIEQEPAVETPFRGPAARTTTPAIEFDDVTFTYPDTTTPAVASASFAVPTTGVTAVVGPSGSGKTTLFQLIDRFYLPDRGVVRLSGVDISAIPLDELRSRIGLVEQHAPLMRGTVRENLTYAWPSATDHEIDQAIEAAHLTDVVHALPEGLDTVLGEDGTGLSGGQRQRLAIARALLPRPDVLLLDEATSNLDSDSETVLRETINTIGLRCQVLAIAHRLSTVSEANTIIVMEASRIRAIGTHKELMESDGLYRRLVSQQMVDAQAEDRMVPESLAR</sequence>
<keyword evidence="2" id="KW-0813">Transport</keyword>
<evidence type="ECO:0000256" key="11">
    <source>
        <dbReference type="SAM" id="Phobius"/>
    </source>
</evidence>
<evidence type="ECO:0000256" key="4">
    <source>
        <dbReference type="ARBA" id="ARBA00022519"/>
    </source>
</evidence>
<protein>
    <submittedName>
        <fullName evidence="14">ABC transporter ATP-binding protein</fullName>
    </submittedName>
</protein>
<dbReference type="InterPro" id="IPR036640">
    <property type="entry name" value="ABC1_TM_sf"/>
</dbReference>
<dbReference type="GO" id="GO:0005886">
    <property type="term" value="C:plasma membrane"/>
    <property type="evidence" value="ECO:0007669"/>
    <property type="project" value="UniProtKB-SubCell"/>
</dbReference>
<evidence type="ECO:0000256" key="5">
    <source>
        <dbReference type="ARBA" id="ARBA00022692"/>
    </source>
</evidence>
<evidence type="ECO:0000259" key="12">
    <source>
        <dbReference type="PROSITE" id="PS50893"/>
    </source>
</evidence>
<dbReference type="InterPro" id="IPR027417">
    <property type="entry name" value="P-loop_NTPase"/>
</dbReference>
<evidence type="ECO:0000256" key="10">
    <source>
        <dbReference type="ARBA" id="ARBA00023455"/>
    </source>
</evidence>
<dbReference type="GO" id="GO:0015421">
    <property type="term" value="F:ABC-type oligopeptide transporter activity"/>
    <property type="evidence" value="ECO:0007669"/>
    <property type="project" value="TreeGrafter"/>
</dbReference>
<feature type="transmembrane region" description="Helical" evidence="11">
    <location>
        <begin position="153"/>
        <end position="173"/>
    </location>
</feature>
<dbReference type="Gene3D" id="1.20.1560.10">
    <property type="entry name" value="ABC transporter type 1, transmembrane domain"/>
    <property type="match status" value="1"/>
</dbReference>
<dbReference type="OrthoDB" id="9806127at2"/>
<keyword evidence="8 11" id="KW-1133">Transmembrane helix</keyword>
<feature type="transmembrane region" description="Helical" evidence="11">
    <location>
        <begin position="268"/>
        <end position="289"/>
    </location>
</feature>
<feature type="transmembrane region" description="Helical" evidence="11">
    <location>
        <begin position="234"/>
        <end position="256"/>
    </location>
</feature>
<dbReference type="CDD" id="cd18551">
    <property type="entry name" value="ABC_6TM_LmrA_like"/>
    <property type="match status" value="1"/>
</dbReference>
<dbReference type="PROSITE" id="PS00211">
    <property type="entry name" value="ABC_TRANSPORTER_1"/>
    <property type="match status" value="1"/>
</dbReference>
<accession>A0A164NPZ8</accession>
<proteinExistence type="inferred from homology"/>
<dbReference type="SMART" id="SM00382">
    <property type="entry name" value="AAA"/>
    <property type="match status" value="1"/>
</dbReference>
<keyword evidence="9 11" id="KW-0472">Membrane</keyword>
<dbReference type="Pfam" id="PF00005">
    <property type="entry name" value="ABC_tran"/>
    <property type="match status" value="1"/>
</dbReference>
<evidence type="ECO:0000256" key="7">
    <source>
        <dbReference type="ARBA" id="ARBA00022840"/>
    </source>
</evidence>
<evidence type="ECO:0000256" key="1">
    <source>
        <dbReference type="ARBA" id="ARBA00004429"/>
    </source>
</evidence>
<dbReference type="InterPro" id="IPR003439">
    <property type="entry name" value="ABC_transporter-like_ATP-bd"/>
</dbReference>
<dbReference type="GO" id="GO:0016887">
    <property type="term" value="F:ATP hydrolysis activity"/>
    <property type="evidence" value="ECO:0007669"/>
    <property type="project" value="InterPro"/>
</dbReference>
<feature type="domain" description="ABC transporter" evidence="12">
    <location>
        <begin position="330"/>
        <end position="565"/>
    </location>
</feature>
<keyword evidence="6" id="KW-0547">Nucleotide-binding</keyword>
<dbReference type="SUPFAM" id="SSF90123">
    <property type="entry name" value="ABC transporter transmembrane region"/>
    <property type="match status" value="1"/>
</dbReference>
<dbReference type="STRING" id="455432.AWN90_21160"/>
<dbReference type="PANTHER" id="PTHR43394:SF1">
    <property type="entry name" value="ATP-BINDING CASSETTE SUB-FAMILY B MEMBER 10, MITOCHONDRIAL"/>
    <property type="match status" value="1"/>
</dbReference>
<dbReference type="Pfam" id="PF00664">
    <property type="entry name" value="ABC_membrane"/>
    <property type="match status" value="1"/>
</dbReference>
<dbReference type="SUPFAM" id="SSF52540">
    <property type="entry name" value="P-loop containing nucleoside triphosphate hydrolases"/>
    <property type="match status" value="1"/>
</dbReference>
<evidence type="ECO:0000259" key="13">
    <source>
        <dbReference type="PROSITE" id="PS50929"/>
    </source>
</evidence>
<keyword evidence="5 11" id="KW-0812">Transmembrane</keyword>
<comment type="caution">
    <text evidence="14">The sequence shown here is derived from an EMBL/GenBank/DDBJ whole genome shotgun (WGS) entry which is preliminary data.</text>
</comment>
<dbReference type="InterPro" id="IPR011527">
    <property type="entry name" value="ABC1_TM_dom"/>
</dbReference>
<dbReference type="AlphaFoldDB" id="A0A164NPZ8"/>
<gene>
    <name evidence="14" type="ORF">AWN90_21160</name>
</gene>
<dbReference type="RefSeq" id="WP_067585857.1">
    <property type="nucleotide sequence ID" value="NZ_JABMCZ010000005.1"/>
</dbReference>
<reference evidence="14 15" key="1">
    <citation type="submission" date="2016-04" db="EMBL/GenBank/DDBJ databases">
        <authorList>
            <person name="Evans L.H."/>
            <person name="Alamgir A."/>
            <person name="Owens N."/>
            <person name="Weber N.D."/>
            <person name="Virtaneva K."/>
            <person name="Barbian K."/>
            <person name="Babar A."/>
            <person name="Rosenke K."/>
        </authorList>
    </citation>
    <scope>NUCLEOTIDE SEQUENCE [LARGE SCALE GENOMIC DNA]</scope>
    <source>
        <strain evidence="14 15">IFM 0406</strain>
    </source>
</reference>
<feature type="domain" description="ABC transmembrane type-1" evidence="13">
    <location>
        <begin position="16"/>
        <end position="294"/>
    </location>
</feature>
<evidence type="ECO:0000313" key="14">
    <source>
        <dbReference type="EMBL" id="KZM74594.1"/>
    </source>
</evidence>
<keyword evidence="4" id="KW-0997">Cell inner membrane</keyword>
<dbReference type="InterPro" id="IPR017871">
    <property type="entry name" value="ABC_transporter-like_CS"/>
</dbReference>
<keyword evidence="15" id="KW-1185">Reference proteome</keyword>
<evidence type="ECO:0000313" key="15">
    <source>
        <dbReference type="Proteomes" id="UP000076512"/>
    </source>
</evidence>
<dbReference type="InterPro" id="IPR003593">
    <property type="entry name" value="AAA+_ATPase"/>
</dbReference>
<dbReference type="Proteomes" id="UP000076512">
    <property type="component" value="Unassembled WGS sequence"/>
</dbReference>
<evidence type="ECO:0000256" key="2">
    <source>
        <dbReference type="ARBA" id="ARBA00022448"/>
    </source>
</evidence>
<comment type="similarity">
    <text evidence="10">Belongs to the ABC transporter superfamily. Siderophore-Fe(3+) uptake transporter (SIUT) (TC 3.A.1.21) family.</text>
</comment>